<organism evidence="5 6">
    <name type="scientific">Streptomyces thermocarboxydovorans</name>
    <dbReference type="NCBI Taxonomy" id="59298"/>
    <lineage>
        <taxon>Bacteria</taxon>
        <taxon>Bacillati</taxon>
        <taxon>Actinomycetota</taxon>
        <taxon>Actinomycetes</taxon>
        <taxon>Kitasatosporales</taxon>
        <taxon>Streptomycetaceae</taxon>
        <taxon>Streptomyces</taxon>
    </lineage>
</organism>
<comment type="similarity">
    <text evidence="1">Belongs to the BlaI transcriptional regulatory family.</text>
</comment>
<comment type="caution">
    <text evidence="5">The sequence shown here is derived from an EMBL/GenBank/DDBJ whole genome shotgun (WGS) entry which is preliminary data.</text>
</comment>
<dbReference type="Pfam" id="PF03965">
    <property type="entry name" value="Penicillinase_R"/>
    <property type="match status" value="1"/>
</dbReference>
<name>A0ABP3SMG0_9ACTN</name>
<evidence type="ECO:0000313" key="5">
    <source>
        <dbReference type="EMBL" id="GAA0642156.1"/>
    </source>
</evidence>
<proteinExistence type="inferred from homology"/>
<protein>
    <recommendedName>
        <fullName evidence="7">Transcriptional regulator</fullName>
    </recommendedName>
</protein>
<sequence>MTAERITTEISLRLHETTDEGALGANDLLWRLGFQAIGRRRGRGVRGFGELEQAIMDVVWAADAPLSVRDVLGRLNATRPQPLAYNTVQTVMEVLHRKDWLTRAKDGRAFRYKATKSREEYAASLIDQVWATGADRTATLVRLFDELDPGELAELRAALAERTVGEQG</sequence>
<evidence type="ECO:0008006" key="7">
    <source>
        <dbReference type="Google" id="ProtNLM"/>
    </source>
</evidence>
<reference evidence="6" key="1">
    <citation type="journal article" date="2019" name="Int. J. Syst. Evol. Microbiol.">
        <title>The Global Catalogue of Microorganisms (GCM) 10K type strain sequencing project: providing services to taxonomists for standard genome sequencing and annotation.</title>
        <authorList>
            <consortium name="The Broad Institute Genomics Platform"/>
            <consortium name="The Broad Institute Genome Sequencing Center for Infectious Disease"/>
            <person name="Wu L."/>
            <person name="Ma J."/>
        </authorList>
    </citation>
    <scope>NUCLEOTIDE SEQUENCE [LARGE SCALE GENOMIC DNA]</scope>
    <source>
        <strain evidence="6">JCM 10367</strain>
    </source>
</reference>
<accession>A0ABP3SMG0</accession>
<dbReference type="InterPro" id="IPR036388">
    <property type="entry name" value="WH-like_DNA-bd_sf"/>
</dbReference>
<dbReference type="EMBL" id="BAAAGU010000015">
    <property type="protein sequence ID" value="GAA0642156.1"/>
    <property type="molecule type" value="Genomic_DNA"/>
</dbReference>
<gene>
    <name evidence="5" type="ORF">GCM10009535_19350</name>
</gene>
<keyword evidence="4" id="KW-0804">Transcription</keyword>
<evidence type="ECO:0000256" key="4">
    <source>
        <dbReference type="ARBA" id="ARBA00023163"/>
    </source>
</evidence>
<evidence type="ECO:0000313" key="6">
    <source>
        <dbReference type="Proteomes" id="UP001500724"/>
    </source>
</evidence>
<keyword evidence="6" id="KW-1185">Reference proteome</keyword>
<dbReference type="Proteomes" id="UP001500724">
    <property type="component" value="Unassembled WGS sequence"/>
</dbReference>
<dbReference type="Gene3D" id="1.10.10.10">
    <property type="entry name" value="Winged helix-like DNA-binding domain superfamily/Winged helix DNA-binding domain"/>
    <property type="match status" value="1"/>
</dbReference>
<keyword evidence="2" id="KW-0805">Transcription regulation</keyword>
<evidence type="ECO:0000256" key="2">
    <source>
        <dbReference type="ARBA" id="ARBA00023015"/>
    </source>
</evidence>
<dbReference type="SUPFAM" id="SSF46785">
    <property type="entry name" value="Winged helix' DNA-binding domain"/>
    <property type="match status" value="1"/>
</dbReference>
<dbReference type="InterPro" id="IPR005650">
    <property type="entry name" value="BlaI_family"/>
</dbReference>
<keyword evidence="3" id="KW-0238">DNA-binding</keyword>
<evidence type="ECO:0000256" key="1">
    <source>
        <dbReference type="ARBA" id="ARBA00011046"/>
    </source>
</evidence>
<dbReference type="Gene3D" id="6.10.140.850">
    <property type="match status" value="1"/>
</dbReference>
<dbReference type="InterPro" id="IPR036390">
    <property type="entry name" value="WH_DNA-bd_sf"/>
</dbReference>
<evidence type="ECO:0000256" key="3">
    <source>
        <dbReference type="ARBA" id="ARBA00023125"/>
    </source>
</evidence>
<dbReference type="RefSeq" id="WP_343999366.1">
    <property type="nucleotide sequence ID" value="NZ_BAAAGU010000015.1"/>
</dbReference>